<accession>A0A0M3AXV5</accession>
<evidence type="ECO:0000313" key="8">
    <source>
        <dbReference type="Proteomes" id="UP000033874"/>
    </source>
</evidence>
<evidence type="ECO:0000256" key="2">
    <source>
        <dbReference type="ARBA" id="ARBA00023239"/>
    </source>
</evidence>
<keyword evidence="1 3" id="KW-0210">Decarboxylase</keyword>
<comment type="catalytic activity">
    <reaction evidence="3 4">
        <text>(R)-4'-phosphopantothenate + L-cysteine + CTP = N-[(R)-4-phosphopantothenoyl]-L-cysteine + CMP + diphosphate + H(+)</text>
        <dbReference type="Rhea" id="RHEA:19397"/>
        <dbReference type="ChEBI" id="CHEBI:10986"/>
        <dbReference type="ChEBI" id="CHEBI:15378"/>
        <dbReference type="ChEBI" id="CHEBI:33019"/>
        <dbReference type="ChEBI" id="CHEBI:35235"/>
        <dbReference type="ChEBI" id="CHEBI:37563"/>
        <dbReference type="ChEBI" id="CHEBI:59458"/>
        <dbReference type="ChEBI" id="CHEBI:60377"/>
        <dbReference type="EC" id="6.3.2.5"/>
    </reaction>
</comment>
<comment type="function">
    <text evidence="4">Catalyzes two steps in the biosynthesis of coenzyme A. In the first step cysteine is conjugated to 4'-phosphopantothenate to form 4-phosphopantothenoylcysteine, in the latter compound is decarboxylated to form 4'-phosphopantotheine.</text>
</comment>
<dbReference type="Gene3D" id="3.40.50.1950">
    <property type="entry name" value="Flavin prenyltransferase-like"/>
    <property type="match status" value="1"/>
</dbReference>
<dbReference type="EMBL" id="LBIC01000001">
    <property type="protein sequence ID" value="KKW93414.1"/>
    <property type="molecule type" value="Genomic_DNA"/>
</dbReference>
<dbReference type="Gene3D" id="3.40.50.10300">
    <property type="entry name" value="CoaB-like"/>
    <property type="match status" value="1"/>
</dbReference>
<dbReference type="STRING" id="56193.YP76_01575"/>
<keyword evidence="3 4" id="KW-0288">FMN</keyword>
<dbReference type="GO" id="GO:0015937">
    <property type="term" value="P:coenzyme A biosynthetic process"/>
    <property type="evidence" value="ECO:0007669"/>
    <property type="project" value="UniProtKB-UniRule"/>
</dbReference>
<evidence type="ECO:0000259" key="6">
    <source>
        <dbReference type="Pfam" id="PF04127"/>
    </source>
</evidence>
<dbReference type="GO" id="GO:0071513">
    <property type="term" value="C:phosphopantothenoylcysteine decarboxylase complex"/>
    <property type="evidence" value="ECO:0007669"/>
    <property type="project" value="TreeGrafter"/>
</dbReference>
<dbReference type="InterPro" id="IPR007085">
    <property type="entry name" value="DNA/pantothenate-metab_flavo_C"/>
</dbReference>
<dbReference type="EC" id="4.1.1.36" evidence="3"/>
<comment type="cofactor">
    <cofactor evidence="3">
        <name>Mg(2+)</name>
        <dbReference type="ChEBI" id="CHEBI:18420"/>
    </cofactor>
</comment>
<dbReference type="PANTHER" id="PTHR14359:SF6">
    <property type="entry name" value="PHOSPHOPANTOTHENOYLCYSTEINE DECARBOXYLASE"/>
    <property type="match status" value="1"/>
</dbReference>
<dbReference type="SUPFAM" id="SSF102645">
    <property type="entry name" value="CoaB-like"/>
    <property type="match status" value="1"/>
</dbReference>
<comment type="caution">
    <text evidence="7">The sequence shown here is derived from an EMBL/GenBank/DDBJ whole genome shotgun (WGS) entry which is preliminary data.</text>
</comment>
<feature type="region of interest" description="Phosphopantothenate--cysteine ligase" evidence="3">
    <location>
        <begin position="204"/>
        <end position="418"/>
    </location>
</feature>
<dbReference type="NCBIfam" id="TIGR00521">
    <property type="entry name" value="coaBC_dfp"/>
    <property type="match status" value="1"/>
</dbReference>
<dbReference type="SUPFAM" id="SSF52507">
    <property type="entry name" value="Homo-oligomeric flavin-containing Cys decarboxylases, HFCD"/>
    <property type="match status" value="1"/>
</dbReference>
<keyword evidence="3" id="KW-0460">Magnesium</keyword>
<dbReference type="PATRIC" id="fig|56193.3.peg.323"/>
<comment type="similarity">
    <text evidence="3 4">In the N-terminal section; belongs to the HFCD (homo-oligomeric flavin containing Cys decarboxylase) superfamily.</text>
</comment>
<comment type="caution">
    <text evidence="3">Lacks conserved residue(s) required for the propagation of feature annotation.</text>
</comment>
<dbReference type="InterPro" id="IPR003382">
    <property type="entry name" value="Flavoprotein"/>
</dbReference>
<feature type="domain" description="Flavoprotein" evidence="5">
    <location>
        <begin position="3"/>
        <end position="176"/>
    </location>
</feature>
<dbReference type="Pfam" id="PF04127">
    <property type="entry name" value="DFP"/>
    <property type="match status" value="1"/>
</dbReference>
<dbReference type="UniPathway" id="UPA00241">
    <property type="reaction ID" value="UER00353"/>
</dbReference>
<comment type="function">
    <text evidence="3">Catalyzes two sequential steps in the biosynthesis of coenzyme A. In the first step cysteine is conjugated to 4'-phosphopantothenate to form 4-phosphopantothenoylcysteine. In the second step the latter compound is decarboxylated to form 4'-phosphopantotheine.</text>
</comment>
<feature type="binding site" evidence="3">
    <location>
        <position position="356"/>
    </location>
    <ligand>
        <name>CTP</name>
        <dbReference type="ChEBI" id="CHEBI:37563"/>
    </ligand>
</feature>
<feature type="domain" description="DNA/pantothenate metabolism flavoprotein C-terminal" evidence="6">
    <location>
        <begin position="199"/>
        <end position="411"/>
    </location>
</feature>
<dbReference type="GO" id="GO:0046872">
    <property type="term" value="F:metal ion binding"/>
    <property type="evidence" value="ECO:0007669"/>
    <property type="project" value="UniProtKB-KW"/>
</dbReference>
<gene>
    <name evidence="3" type="primary">coaBC</name>
    <name evidence="7" type="ORF">YP76_01575</name>
</gene>
<dbReference type="HAMAP" id="MF_02225">
    <property type="entry name" value="CoaBC"/>
    <property type="match status" value="1"/>
</dbReference>
<keyword evidence="8" id="KW-1185">Reference proteome</keyword>
<feature type="active site" description="Proton donor" evidence="3">
    <location>
        <position position="155"/>
    </location>
</feature>
<evidence type="ECO:0000259" key="5">
    <source>
        <dbReference type="Pfam" id="PF02441"/>
    </source>
</evidence>
<dbReference type="AlphaFoldDB" id="A0A0M3AXV5"/>
<dbReference type="RefSeq" id="WP_046761858.1">
    <property type="nucleotide sequence ID" value="NZ_LBIC01000001.1"/>
</dbReference>
<feature type="binding site" evidence="3">
    <location>
        <position position="352"/>
    </location>
    <ligand>
        <name>CTP</name>
        <dbReference type="ChEBI" id="CHEBI:37563"/>
    </ligand>
</feature>
<keyword evidence="3 4" id="KW-0436">Ligase</keyword>
<organism evidence="7 8">
    <name type="scientific">Sphingobium chungbukense</name>
    <dbReference type="NCBI Taxonomy" id="56193"/>
    <lineage>
        <taxon>Bacteria</taxon>
        <taxon>Pseudomonadati</taxon>
        <taxon>Pseudomonadota</taxon>
        <taxon>Alphaproteobacteria</taxon>
        <taxon>Sphingomonadales</taxon>
        <taxon>Sphingomonadaceae</taxon>
        <taxon>Sphingobium</taxon>
    </lineage>
</organism>
<feature type="binding site" evidence="3">
    <location>
        <position position="291"/>
    </location>
    <ligand>
        <name>CTP</name>
        <dbReference type="ChEBI" id="CHEBI:37563"/>
    </ligand>
</feature>
<dbReference type="GO" id="GO:0015941">
    <property type="term" value="P:pantothenate catabolic process"/>
    <property type="evidence" value="ECO:0007669"/>
    <property type="project" value="InterPro"/>
</dbReference>
<protein>
    <recommendedName>
        <fullName evidence="3">Coenzyme A biosynthesis bifunctional protein CoaBC</fullName>
    </recommendedName>
    <alternativeName>
        <fullName evidence="3">DNA/pantothenate metabolism flavoprotein</fullName>
    </alternativeName>
    <alternativeName>
        <fullName evidence="3">Phosphopantothenoylcysteine synthetase/decarboxylase</fullName>
        <shortName evidence="3">PPCS-PPCDC</shortName>
    </alternativeName>
    <domain>
        <recommendedName>
            <fullName evidence="3">Phosphopantothenoylcysteine decarboxylase</fullName>
            <shortName evidence="3">PPC decarboxylase</shortName>
            <shortName evidence="3">PPC-DC</shortName>
            <ecNumber evidence="3">4.1.1.36</ecNumber>
        </recommendedName>
        <alternativeName>
            <fullName evidence="3">CoaC</fullName>
        </alternativeName>
    </domain>
    <domain>
        <recommendedName>
            <fullName evidence="3">Phosphopantothenate--cysteine ligase</fullName>
            <ecNumber evidence="3">6.3.2.5</ecNumber>
        </recommendedName>
        <alternativeName>
            <fullName evidence="3">CoaB</fullName>
        </alternativeName>
        <alternativeName>
            <fullName evidence="3">Phosphopantothenoylcysteine synthetase</fullName>
            <shortName evidence="3">PPC synthetase</shortName>
            <shortName evidence="3">PPC-S</shortName>
        </alternativeName>
    </domain>
</protein>
<feature type="binding site" evidence="3">
    <location>
        <position position="301"/>
    </location>
    <ligand>
        <name>CTP</name>
        <dbReference type="ChEBI" id="CHEBI:37563"/>
    </ligand>
</feature>
<comment type="pathway">
    <text evidence="3 4">Cofactor biosynthesis; coenzyme A biosynthesis; CoA from (R)-pantothenate: step 3/5.</text>
</comment>
<dbReference type="Proteomes" id="UP000033874">
    <property type="component" value="Unassembled WGS sequence"/>
</dbReference>
<dbReference type="InterPro" id="IPR005252">
    <property type="entry name" value="CoaBC"/>
</dbReference>
<proteinExistence type="inferred from homology"/>
<dbReference type="PANTHER" id="PTHR14359">
    <property type="entry name" value="HOMO-OLIGOMERIC FLAVIN CONTAINING CYS DECARBOXYLASE FAMILY"/>
    <property type="match status" value="1"/>
</dbReference>
<keyword evidence="3 4" id="KW-0285">Flavoprotein</keyword>
<dbReference type="InterPro" id="IPR036551">
    <property type="entry name" value="Flavin_trans-like"/>
</dbReference>
<comment type="catalytic activity">
    <reaction evidence="3 4">
        <text>N-[(R)-4-phosphopantothenoyl]-L-cysteine + H(+) = (R)-4'-phosphopantetheine + CO2</text>
        <dbReference type="Rhea" id="RHEA:16793"/>
        <dbReference type="ChEBI" id="CHEBI:15378"/>
        <dbReference type="ChEBI" id="CHEBI:16526"/>
        <dbReference type="ChEBI" id="CHEBI:59458"/>
        <dbReference type="ChEBI" id="CHEBI:61723"/>
        <dbReference type="EC" id="4.1.1.36"/>
    </reaction>
</comment>
<dbReference type="InterPro" id="IPR035929">
    <property type="entry name" value="CoaB-like_sf"/>
</dbReference>
<evidence type="ECO:0000256" key="3">
    <source>
        <dbReference type="HAMAP-Rule" id="MF_02225"/>
    </source>
</evidence>
<dbReference type="Pfam" id="PF02441">
    <property type="entry name" value="Flavoprotein"/>
    <property type="match status" value="1"/>
</dbReference>
<comment type="pathway">
    <text evidence="3 4">Cofactor biosynthesis; coenzyme A biosynthesis; CoA from (R)-pantothenate: step 2/5.</text>
</comment>
<keyword evidence="2 3" id="KW-0456">Lyase</keyword>
<dbReference type="GO" id="GO:0010181">
    <property type="term" value="F:FMN binding"/>
    <property type="evidence" value="ECO:0007669"/>
    <property type="project" value="UniProtKB-UniRule"/>
</dbReference>
<keyword evidence="3" id="KW-0479">Metal-binding</keyword>
<feature type="binding site" evidence="3">
    <location>
        <begin position="319"/>
        <end position="322"/>
    </location>
    <ligand>
        <name>CTP</name>
        <dbReference type="ChEBI" id="CHEBI:37563"/>
    </ligand>
</feature>
<sequence length="418" mass="43712">MTKRILLIISGGIAAYKSLELVRLLRKRGLAVRAVLTESAAQFVTPLSLGVLTEDHVFGQLFDLKEEREIGHIQLSRQADLVVVAPATANILAKMAGGIADDLATTLLLATDKPVLAVPAMNVRMWHHAATRRNIAQLKADGVHVMEPDSGEMACGEFGKGRLPEPEAIAAEVARLLALPLAADPLAGQPDFETADAPLAGRHVLVTAGPTHEPIDPVRYIANRSSGKQGFAIAAAAARAGARVTLVAGPVHLPTPAGVDRVDVETAREMLGAVEAALPADAAIMVAAVADWRTADAADQKLKKDGSGKPAPLALVENPDILATLGRHAKRPALLVGFAAETQKIAEHAQAKLARKGADWIVANDVSGPPGSSVMGGDRNSVHIISKNGVDSWENLPKDAVATRLIEKVAHALSSGSD</sequence>
<evidence type="ECO:0000313" key="7">
    <source>
        <dbReference type="EMBL" id="KKW93414.1"/>
    </source>
</evidence>
<reference evidence="7 8" key="1">
    <citation type="submission" date="2015-04" db="EMBL/GenBank/DDBJ databases">
        <title>Genome sequence of aromatic hydrocarbons-degrading Sphingobium chungbukense DJ77.</title>
        <authorList>
            <person name="Kim Y.-C."/>
            <person name="Chae J.-C."/>
        </authorList>
    </citation>
    <scope>NUCLEOTIDE SEQUENCE [LARGE SCALE GENOMIC DNA]</scope>
    <source>
        <strain evidence="7 8">DJ77</strain>
    </source>
</reference>
<comment type="cofactor">
    <cofactor evidence="3">
        <name>FMN</name>
        <dbReference type="ChEBI" id="CHEBI:58210"/>
    </cofactor>
    <text evidence="3">Binds 1 FMN per subunit.</text>
</comment>
<evidence type="ECO:0000256" key="4">
    <source>
        <dbReference type="RuleBase" id="RU364078"/>
    </source>
</evidence>
<name>A0A0M3AXV5_9SPHN</name>
<dbReference type="GO" id="GO:0004632">
    <property type="term" value="F:phosphopantothenate--cysteine ligase activity"/>
    <property type="evidence" value="ECO:0007669"/>
    <property type="project" value="UniProtKB-UniRule"/>
</dbReference>
<dbReference type="EC" id="6.3.2.5" evidence="3"/>
<comment type="similarity">
    <text evidence="3 4">In the C-terminal section; belongs to the PPC synthetase family.</text>
</comment>
<evidence type="ECO:0000256" key="1">
    <source>
        <dbReference type="ARBA" id="ARBA00022793"/>
    </source>
</evidence>
<feature type="region of interest" description="Phosphopantothenoylcysteine decarboxylase" evidence="3">
    <location>
        <begin position="1"/>
        <end position="203"/>
    </location>
</feature>
<feature type="binding site" evidence="3">
    <location>
        <position position="338"/>
    </location>
    <ligand>
        <name>CTP</name>
        <dbReference type="ChEBI" id="CHEBI:37563"/>
    </ligand>
</feature>
<dbReference type="GO" id="GO:0004633">
    <property type="term" value="F:phosphopantothenoylcysteine decarboxylase activity"/>
    <property type="evidence" value="ECO:0007669"/>
    <property type="project" value="UniProtKB-UniRule"/>
</dbReference>
<keyword evidence="3" id="KW-0511">Multifunctional enzyme</keyword>